<dbReference type="EMBL" id="BNBO01000013">
    <property type="protein sequence ID" value="GHH70029.1"/>
    <property type="molecule type" value="Genomic_DNA"/>
</dbReference>
<dbReference type="Proteomes" id="UP000617734">
    <property type="component" value="Unassembled WGS sequence"/>
</dbReference>
<protein>
    <submittedName>
        <fullName evidence="2">Uncharacterized protein</fullName>
    </submittedName>
</protein>
<reference evidence="2" key="1">
    <citation type="journal article" date="2014" name="Int. J. Syst. Evol. Microbiol.">
        <title>Complete genome sequence of Corynebacterium casei LMG S-19264T (=DSM 44701T), isolated from a smear-ripened cheese.</title>
        <authorList>
            <consortium name="US DOE Joint Genome Institute (JGI-PGF)"/>
            <person name="Walter F."/>
            <person name="Albersmeier A."/>
            <person name="Kalinowski J."/>
            <person name="Ruckert C."/>
        </authorList>
    </citation>
    <scope>NUCLEOTIDE SEQUENCE</scope>
    <source>
        <strain evidence="2">JCM 4646</strain>
    </source>
</reference>
<feature type="compositionally biased region" description="Pro residues" evidence="1">
    <location>
        <begin position="324"/>
        <end position="339"/>
    </location>
</feature>
<accession>A0A919KRP6</accession>
<evidence type="ECO:0000313" key="2">
    <source>
        <dbReference type="EMBL" id="GHH70029.1"/>
    </source>
</evidence>
<dbReference type="GeneID" id="95353379"/>
<dbReference type="RefSeq" id="WP_190211259.1">
    <property type="nucleotide sequence ID" value="NZ_BNBO01000013.1"/>
</dbReference>
<keyword evidence="3" id="KW-1185">Reference proteome</keyword>
<feature type="compositionally biased region" description="Pro residues" evidence="1">
    <location>
        <begin position="282"/>
        <end position="298"/>
    </location>
</feature>
<feature type="compositionally biased region" description="Low complexity" evidence="1">
    <location>
        <begin position="220"/>
        <end position="235"/>
    </location>
</feature>
<feature type="compositionally biased region" description="Basic and acidic residues" evidence="1">
    <location>
        <begin position="300"/>
        <end position="313"/>
    </location>
</feature>
<dbReference type="AlphaFoldDB" id="A0A919KRP6"/>
<feature type="region of interest" description="Disordered" evidence="1">
    <location>
        <begin position="273"/>
        <end position="353"/>
    </location>
</feature>
<feature type="compositionally biased region" description="Low complexity" evidence="1">
    <location>
        <begin position="314"/>
        <end position="323"/>
    </location>
</feature>
<feature type="region of interest" description="Disordered" evidence="1">
    <location>
        <begin position="167"/>
        <end position="261"/>
    </location>
</feature>
<reference evidence="2" key="2">
    <citation type="submission" date="2020-09" db="EMBL/GenBank/DDBJ databases">
        <authorList>
            <person name="Sun Q."/>
            <person name="Ohkuma M."/>
        </authorList>
    </citation>
    <scope>NUCLEOTIDE SEQUENCE</scope>
    <source>
        <strain evidence="2">JCM 4646</strain>
    </source>
</reference>
<feature type="compositionally biased region" description="Low complexity" evidence="1">
    <location>
        <begin position="167"/>
        <end position="197"/>
    </location>
</feature>
<evidence type="ECO:0000313" key="3">
    <source>
        <dbReference type="Proteomes" id="UP000617734"/>
    </source>
</evidence>
<organism evidence="2 3">
    <name type="scientific">Kitasatospora indigofera</name>
    <dbReference type="NCBI Taxonomy" id="67307"/>
    <lineage>
        <taxon>Bacteria</taxon>
        <taxon>Bacillati</taxon>
        <taxon>Actinomycetota</taxon>
        <taxon>Actinomycetes</taxon>
        <taxon>Kitasatosporales</taxon>
        <taxon>Streptomycetaceae</taxon>
        <taxon>Kitasatospora</taxon>
    </lineage>
</organism>
<comment type="caution">
    <text evidence="2">The sequence shown here is derived from an EMBL/GenBank/DDBJ whole genome shotgun (WGS) entry which is preliminary data.</text>
</comment>
<name>A0A919KRP6_9ACTN</name>
<sequence length="373" mass="37829">MNLSDTAGVRPAGWTAPANEFRTRLGQWMQQIPTGGAWKSFGSAFALFLMHAAQKADADGTNLHQAPSNEWFAKSCRTSKDSIPRFYRAAAEAGLMTLAFGPSGARVRGYACVLPVGGVPRWEAALAVLRQDRRRVRQAVRRAAGRLAGPAGDVTGTDAAVPAVPAVPADNSARDAGTTRTAPAAPVRAAASGPVPGSADGPPSGRSARAGLPDGGTGGNSSARAGSGRSARTGTQVRTCGPDQEAHHQDRTTAGLSGPVTTPRVRALLSVGGAAASAGPAPAEPLPAGPWTAGPPGPDDLEHTGGPQHRDRTPAGVPAAPACAAPPPEPAGPAAPGPGWPAGEVVRPGTPGWDELRATMRAIRERLGGGRRR</sequence>
<proteinExistence type="predicted"/>
<gene>
    <name evidence="2" type="ORF">GCM10018781_29320</name>
</gene>
<evidence type="ECO:0000256" key="1">
    <source>
        <dbReference type="SAM" id="MobiDB-lite"/>
    </source>
</evidence>